<comment type="caution">
    <text evidence="1">The sequence shown here is derived from an EMBL/GenBank/DDBJ whole genome shotgun (WGS) entry which is preliminary data.</text>
</comment>
<gene>
    <name evidence="1" type="ORF">B0H67DRAFT_211394</name>
</gene>
<protein>
    <submittedName>
        <fullName evidence="1">Uncharacterized protein</fullName>
    </submittedName>
</protein>
<organism evidence="1 2">
    <name type="scientific">Lasiosphaeris hirsuta</name>
    <dbReference type="NCBI Taxonomy" id="260670"/>
    <lineage>
        <taxon>Eukaryota</taxon>
        <taxon>Fungi</taxon>
        <taxon>Dikarya</taxon>
        <taxon>Ascomycota</taxon>
        <taxon>Pezizomycotina</taxon>
        <taxon>Sordariomycetes</taxon>
        <taxon>Sordariomycetidae</taxon>
        <taxon>Sordariales</taxon>
        <taxon>Lasiosphaeriaceae</taxon>
        <taxon>Lasiosphaeris</taxon>
    </lineage>
</organism>
<dbReference type="EMBL" id="JAUKUA010000003">
    <property type="protein sequence ID" value="KAK0721032.1"/>
    <property type="molecule type" value="Genomic_DNA"/>
</dbReference>
<accession>A0AA40AS98</accession>
<keyword evidence="2" id="KW-1185">Reference proteome</keyword>
<evidence type="ECO:0000313" key="2">
    <source>
        <dbReference type="Proteomes" id="UP001172102"/>
    </source>
</evidence>
<evidence type="ECO:0000313" key="1">
    <source>
        <dbReference type="EMBL" id="KAK0721032.1"/>
    </source>
</evidence>
<proteinExistence type="predicted"/>
<sequence>MSASALNQRLIFLTSASTRRSTLRAADSSVGRGSRRHWRIGERRTRLPSATMHSRRAHAAVRPIYPPPYRSCLRESALRFPHLSRSWSLATTPKYEKTAAQETLRLVPASGKYTMRRFPDASLRGLDRSSSQASACRNPGSLWACRDHSCVVGDTALV</sequence>
<dbReference type="AlphaFoldDB" id="A0AA40AS98"/>
<name>A0AA40AS98_9PEZI</name>
<dbReference type="Proteomes" id="UP001172102">
    <property type="component" value="Unassembled WGS sequence"/>
</dbReference>
<reference evidence="1" key="1">
    <citation type="submission" date="2023-06" db="EMBL/GenBank/DDBJ databases">
        <title>Genome-scale phylogeny and comparative genomics of the fungal order Sordariales.</title>
        <authorList>
            <consortium name="Lawrence Berkeley National Laboratory"/>
            <person name="Hensen N."/>
            <person name="Bonometti L."/>
            <person name="Westerberg I."/>
            <person name="Brannstrom I.O."/>
            <person name="Guillou S."/>
            <person name="Cros-Aarteil S."/>
            <person name="Calhoun S."/>
            <person name="Haridas S."/>
            <person name="Kuo A."/>
            <person name="Mondo S."/>
            <person name="Pangilinan J."/>
            <person name="Riley R."/>
            <person name="Labutti K."/>
            <person name="Andreopoulos B."/>
            <person name="Lipzen A."/>
            <person name="Chen C."/>
            <person name="Yanf M."/>
            <person name="Daum C."/>
            <person name="Ng V."/>
            <person name="Clum A."/>
            <person name="Steindorff A."/>
            <person name="Ohm R."/>
            <person name="Martin F."/>
            <person name="Silar P."/>
            <person name="Natvig D."/>
            <person name="Lalanne C."/>
            <person name="Gautier V."/>
            <person name="Ament-Velasquez S.L."/>
            <person name="Kruys A."/>
            <person name="Hutchinson M.I."/>
            <person name="Powell A.J."/>
            <person name="Barry K."/>
            <person name="Miller A.N."/>
            <person name="Grigoriev I.V."/>
            <person name="Debuchy R."/>
            <person name="Gladieux P."/>
            <person name="Thoren M.H."/>
            <person name="Johannesson H."/>
        </authorList>
    </citation>
    <scope>NUCLEOTIDE SEQUENCE</scope>
    <source>
        <strain evidence="1">SMH4607-1</strain>
    </source>
</reference>